<evidence type="ECO:0000256" key="2">
    <source>
        <dbReference type="SAM" id="MobiDB-lite"/>
    </source>
</evidence>
<dbReference type="GO" id="GO:0000981">
    <property type="term" value="F:DNA-binding transcription factor activity, RNA polymerase II-specific"/>
    <property type="evidence" value="ECO:0007669"/>
    <property type="project" value="InterPro"/>
</dbReference>
<proteinExistence type="predicted"/>
<dbReference type="Proteomes" id="UP001285441">
    <property type="component" value="Unassembled WGS sequence"/>
</dbReference>
<dbReference type="EMBL" id="JAULSW010000010">
    <property type="protein sequence ID" value="KAK3368065.1"/>
    <property type="molecule type" value="Genomic_DNA"/>
</dbReference>
<dbReference type="AlphaFoldDB" id="A0AAE0K1X5"/>
<name>A0AAE0K1X5_9PEZI</name>
<dbReference type="Pfam" id="PF00172">
    <property type="entry name" value="Zn_clus"/>
    <property type="match status" value="1"/>
</dbReference>
<feature type="compositionally biased region" description="Low complexity" evidence="2">
    <location>
        <begin position="65"/>
        <end position="107"/>
    </location>
</feature>
<feature type="region of interest" description="Disordered" evidence="2">
    <location>
        <begin position="65"/>
        <end position="111"/>
    </location>
</feature>
<dbReference type="InterPro" id="IPR036864">
    <property type="entry name" value="Zn2-C6_fun-type_DNA-bd_sf"/>
</dbReference>
<dbReference type="CDD" id="cd00067">
    <property type="entry name" value="GAL4"/>
    <property type="match status" value="1"/>
</dbReference>
<keyword evidence="5" id="KW-1185">Reference proteome</keyword>
<accession>A0AAE0K1X5</accession>
<reference evidence="4" key="2">
    <citation type="submission" date="2023-06" db="EMBL/GenBank/DDBJ databases">
        <authorList>
            <consortium name="Lawrence Berkeley National Laboratory"/>
            <person name="Haridas S."/>
            <person name="Hensen N."/>
            <person name="Bonometti L."/>
            <person name="Westerberg I."/>
            <person name="Brannstrom I.O."/>
            <person name="Guillou S."/>
            <person name="Cros-Aarteil S."/>
            <person name="Calhoun S."/>
            <person name="Kuo A."/>
            <person name="Mondo S."/>
            <person name="Pangilinan J."/>
            <person name="Riley R."/>
            <person name="LaButti K."/>
            <person name="Andreopoulos B."/>
            <person name="Lipzen A."/>
            <person name="Chen C."/>
            <person name="Yanf M."/>
            <person name="Daum C."/>
            <person name="Ng V."/>
            <person name="Clum A."/>
            <person name="Steindorff A."/>
            <person name="Ohm R."/>
            <person name="Martin F."/>
            <person name="Silar P."/>
            <person name="Natvig D."/>
            <person name="Lalanne C."/>
            <person name="Gautier V."/>
            <person name="Ament-velasquez S.L."/>
            <person name="Kruys A."/>
            <person name="Hutchinson M.I."/>
            <person name="Powell A.J."/>
            <person name="Barry K."/>
            <person name="Miller A.N."/>
            <person name="Grigoriev I.V."/>
            <person name="Debuchy R."/>
            <person name="Gladieux P."/>
            <person name="Thoren M.H."/>
            <person name="Johannesson H."/>
        </authorList>
    </citation>
    <scope>NUCLEOTIDE SEQUENCE</scope>
    <source>
        <strain evidence="4">CBS 232.78</strain>
    </source>
</reference>
<keyword evidence="1" id="KW-0539">Nucleus</keyword>
<evidence type="ECO:0000313" key="4">
    <source>
        <dbReference type="EMBL" id="KAK3368065.1"/>
    </source>
</evidence>
<dbReference type="Gene3D" id="4.10.240.10">
    <property type="entry name" value="Zn(2)-C6 fungal-type DNA-binding domain"/>
    <property type="match status" value="1"/>
</dbReference>
<protein>
    <recommendedName>
        <fullName evidence="3">Zn(2)-C6 fungal-type domain-containing protein</fullName>
    </recommendedName>
</protein>
<sequence length="557" mass="60592">MVYCGKASQGCQSCRGRRIKCDKVLPQCTQCIRVGKICPGYRDQLSLMFRDESTKVIRKAHAQWGASEAGESSGSSPTSASTGASPASSQSSQSLTPPSGSQSSPTSLHKEIGGTKVDRAIQFYIEHYVIGLPDEPQVGQELRGKSWVHTPETRGIMAAVGLASLSNLTGDKEMQTLANQQYGVALRTIVNSLKNIQGLDLEVSLRAVVNLALFEVVRVQPQVVNPARTHIMGAAALLASLIPISKSPKESLRAQLQLCFSMLGSIQCSLQLHSPEPNVLIPQTSTNSAAPGDEGILPAIFLNWVATSESRATAPDSPSAKLLGIATRLVQLLASVRSHVLFDGRSGTAAMILDALQLNTQLDAWEQGQDGIWNVIEGHADDGFFPPEAVFEGHYHVYSNMWTARVWSHYRCARLSVDQLLLEAVKRYPICGQSLVSAGKQQNLLDCINRLARDTLISIPNHYRHPRLARMHRDYFDKTKGGAGIGAAGIPTLAYHIKTAGSAPGVPLRYRAWALGILDTMWADTGMFHVKALADNLSRIYQEHLQKDDSREILKAE</sequence>
<dbReference type="SUPFAM" id="SSF57701">
    <property type="entry name" value="Zn2/Cys6 DNA-binding domain"/>
    <property type="match status" value="1"/>
</dbReference>
<reference evidence="4" key="1">
    <citation type="journal article" date="2023" name="Mol. Phylogenet. Evol.">
        <title>Genome-scale phylogeny and comparative genomics of the fungal order Sordariales.</title>
        <authorList>
            <person name="Hensen N."/>
            <person name="Bonometti L."/>
            <person name="Westerberg I."/>
            <person name="Brannstrom I.O."/>
            <person name="Guillou S."/>
            <person name="Cros-Aarteil S."/>
            <person name="Calhoun S."/>
            <person name="Haridas S."/>
            <person name="Kuo A."/>
            <person name="Mondo S."/>
            <person name="Pangilinan J."/>
            <person name="Riley R."/>
            <person name="LaButti K."/>
            <person name="Andreopoulos B."/>
            <person name="Lipzen A."/>
            <person name="Chen C."/>
            <person name="Yan M."/>
            <person name="Daum C."/>
            <person name="Ng V."/>
            <person name="Clum A."/>
            <person name="Steindorff A."/>
            <person name="Ohm R.A."/>
            <person name="Martin F."/>
            <person name="Silar P."/>
            <person name="Natvig D.O."/>
            <person name="Lalanne C."/>
            <person name="Gautier V."/>
            <person name="Ament-Velasquez S.L."/>
            <person name="Kruys A."/>
            <person name="Hutchinson M.I."/>
            <person name="Powell A.J."/>
            <person name="Barry K."/>
            <person name="Miller A.N."/>
            <person name="Grigoriev I.V."/>
            <person name="Debuchy R."/>
            <person name="Gladieux P."/>
            <person name="Hiltunen Thoren M."/>
            <person name="Johannesson H."/>
        </authorList>
    </citation>
    <scope>NUCLEOTIDE SEQUENCE</scope>
    <source>
        <strain evidence="4">CBS 232.78</strain>
    </source>
</reference>
<dbReference type="PANTHER" id="PTHR38791:SF5">
    <property type="entry name" value="TRANSCRIPTION FACTOR DBAG-RELATED"/>
    <property type="match status" value="1"/>
</dbReference>
<dbReference type="PROSITE" id="PS50048">
    <property type="entry name" value="ZN2_CY6_FUNGAL_2"/>
    <property type="match status" value="1"/>
</dbReference>
<evidence type="ECO:0000313" key="5">
    <source>
        <dbReference type="Proteomes" id="UP001285441"/>
    </source>
</evidence>
<dbReference type="PANTHER" id="PTHR38791">
    <property type="entry name" value="ZN(II)2CYS6 TRANSCRIPTION FACTOR (EUROFUNG)-RELATED-RELATED"/>
    <property type="match status" value="1"/>
</dbReference>
<feature type="domain" description="Zn(2)-C6 fungal-type" evidence="3">
    <location>
        <begin position="10"/>
        <end position="38"/>
    </location>
</feature>
<dbReference type="SMART" id="SM00066">
    <property type="entry name" value="GAL4"/>
    <property type="match status" value="1"/>
</dbReference>
<organism evidence="4 5">
    <name type="scientific">Podospora didyma</name>
    <dbReference type="NCBI Taxonomy" id="330526"/>
    <lineage>
        <taxon>Eukaryota</taxon>
        <taxon>Fungi</taxon>
        <taxon>Dikarya</taxon>
        <taxon>Ascomycota</taxon>
        <taxon>Pezizomycotina</taxon>
        <taxon>Sordariomycetes</taxon>
        <taxon>Sordariomycetidae</taxon>
        <taxon>Sordariales</taxon>
        <taxon>Podosporaceae</taxon>
        <taxon>Podospora</taxon>
    </lineage>
</organism>
<gene>
    <name evidence="4" type="ORF">B0H63DRAFT_403914</name>
</gene>
<evidence type="ECO:0000256" key="1">
    <source>
        <dbReference type="ARBA" id="ARBA00023242"/>
    </source>
</evidence>
<dbReference type="PROSITE" id="PS00463">
    <property type="entry name" value="ZN2_CY6_FUNGAL_1"/>
    <property type="match status" value="1"/>
</dbReference>
<dbReference type="InterPro" id="IPR053175">
    <property type="entry name" value="DHMBA_Reg_Transcription_Factor"/>
</dbReference>
<dbReference type="GO" id="GO:0008270">
    <property type="term" value="F:zinc ion binding"/>
    <property type="evidence" value="ECO:0007669"/>
    <property type="project" value="InterPro"/>
</dbReference>
<evidence type="ECO:0000259" key="3">
    <source>
        <dbReference type="PROSITE" id="PS50048"/>
    </source>
</evidence>
<comment type="caution">
    <text evidence="4">The sequence shown here is derived from an EMBL/GenBank/DDBJ whole genome shotgun (WGS) entry which is preliminary data.</text>
</comment>
<dbReference type="InterPro" id="IPR001138">
    <property type="entry name" value="Zn2Cys6_DnaBD"/>
</dbReference>